<sequence>MKIAVVGAGINGLTCAVKIKEKYRDFEVVIISNEFTPNTTGDGSGGLWYPYLTGDTPYNLLEKWSGETYNFLHHLWKSGGHDICLIPIYNLYREKKRFKRPAWCNTVYGYQELNMKQLDYLSNLYSARYAAGQTFTTFISSPPKLLAYLQERFEKANGKLLRAKITSLEDPLLQEYDVVINCTGVQARFIVPDDKVTPYRGQIVKVKAPWVNHVIIDEDGGNYIIPNASTVVLGGTHQHEFNTQIDPKDTDFILNGCQSILPGLKNAEIVNIWVGLRPGRNAIRLEPEERNGKLYIHNYGHGGGGLTLFWGCGKAVLQILETHLNKRKCNVKSKL</sequence>
<name>A0A9P0FV23_CHRIL</name>
<dbReference type="PANTHER" id="PTHR11530">
    <property type="entry name" value="D-AMINO ACID OXIDASE"/>
    <property type="match status" value="1"/>
</dbReference>
<dbReference type="InterPro" id="IPR023209">
    <property type="entry name" value="DAO"/>
</dbReference>
<dbReference type="Gene3D" id="3.30.9.10">
    <property type="entry name" value="D-Amino Acid Oxidase, subunit A, domain 2"/>
    <property type="match status" value="1"/>
</dbReference>
<dbReference type="SUPFAM" id="SSF54373">
    <property type="entry name" value="FAD-linked reductases, C-terminal domain"/>
    <property type="match status" value="1"/>
</dbReference>
<dbReference type="Pfam" id="PF01266">
    <property type="entry name" value="DAO"/>
    <property type="match status" value="1"/>
</dbReference>
<organism evidence="9 10">
    <name type="scientific">Chrysodeixis includens</name>
    <name type="common">Soybean looper</name>
    <name type="synonym">Pseudoplusia includens</name>
    <dbReference type="NCBI Taxonomy" id="689277"/>
    <lineage>
        <taxon>Eukaryota</taxon>
        <taxon>Metazoa</taxon>
        <taxon>Ecdysozoa</taxon>
        <taxon>Arthropoda</taxon>
        <taxon>Hexapoda</taxon>
        <taxon>Insecta</taxon>
        <taxon>Pterygota</taxon>
        <taxon>Neoptera</taxon>
        <taxon>Endopterygota</taxon>
        <taxon>Lepidoptera</taxon>
        <taxon>Glossata</taxon>
        <taxon>Ditrysia</taxon>
        <taxon>Noctuoidea</taxon>
        <taxon>Noctuidae</taxon>
        <taxon>Plusiinae</taxon>
        <taxon>Chrysodeixis</taxon>
    </lineage>
</organism>
<evidence type="ECO:0000313" key="9">
    <source>
        <dbReference type="EMBL" id="CAH0587890.1"/>
    </source>
</evidence>
<dbReference type="EMBL" id="LR824019">
    <property type="protein sequence ID" value="CAH0587890.1"/>
    <property type="molecule type" value="Genomic_DNA"/>
</dbReference>
<evidence type="ECO:0000313" key="10">
    <source>
        <dbReference type="Proteomes" id="UP001154114"/>
    </source>
</evidence>
<feature type="binding site" evidence="7">
    <location>
        <begin position="302"/>
        <end position="307"/>
    </location>
    <ligand>
        <name>FAD</name>
        <dbReference type="ChEBI" id="CHEBI:57692"/>
    </ligand>
</feature>
<comment type="cofactor">
    <cofactor evidence="1 7">
        <name>FAD</name>
        <dbReference type="ChEBI" id="CHEBI:57692"/>
    </cofactor>
</comment>
<feature type="binding site" evidence="7">
    <location>
        <position position="223"/>
    </location>
    <ligand>
        <name>D-dopa</name>
        <dbReference type="ChEBI" id="CHEBI:149689"/>
    </ligand>
</feature>
<evidence type="ECO:0000256" key="6">
    <source>
        <dbReference type="ARBA" id="ARBA00023002"/>
    </source>
</evidence>
<gene>
    <name evidence="9" type="ORF">CINC_LOCUS3739</name>
</gene>
<dbReference type="PIRSF" id="PIRSF000189">
    <property type="entry name" value="D-aa_oxidase"/>
    <property type="match status" value="1"/>
</dbReference>
<dbReference type="GO" id="GO:0071949">
    <property type="term" value="F:FAD binding"/>
    <property type="evidence" value="ECO:0007669"/>
    <property type="project" value="InterPro"/>
</dbReference>
<dbReference type="InterPro" id="IPR006076">
    <property type="entry name" value="FAD-dep_OxRdtase"/>
</dbReference>
<comment type="subcellular location">
    <subcellularLocation>
        <location evidence="2">Peroxisome matrix</location>
    </subcellularLocation>
</comment>
<comment type="similarity">
    <text evidence="3">Belongs to the DAMOX/DASOX family.</text>
</comment>
<feature type="binding site" evidence="7">
    <location>
        <position position="277"/>
    </location>
    <ligand>
        <name>D-dopa</name>
        <dbReference type="ChEBI" id="CHEBI:149689"/>
    </ligand>
</feature>
<dbReference type="AlphaFoldDB" id="A0A9P0FV23"/>
<feature type="domain" description="FAD dependent oxidoreductase" evidence="8">
    <location>
        <begin position="2"/>
        <end position="316"/>
    </location>
</feature>
<protein>
    <recommendedName>
        <fullName evidence="8">FAD dependent oxidoreductase domain-containing protein</fullName>
    </recommendedName>
</protein>
<dbReference type="GO" id="GO:0019478">
    <property type="term" value="P:D-amino acid catabolic process"/>
    <property type="evidence" value="ECO:0007669"/>
    <property type="project" value="TreeGrafter"/>
</dbReference>
<evidence type="ECO:0000256" key="7">
    <source>
        <dbReference type="PIRSR" id="PIRSR000189-1"/>
    </source>
</evidence>
<keyword evidence="6" id="KW-0560">Oxidoreductase</keyword>
<dbReference type="SUPFAM" id="SSF51971">
    <property type="entry name" value="Nucleotide-binding domain"/>
    <property type="match status" value="1"/>
</dbReference>
<proteinExistence type="inferred from homology"/>
<dbReference type="PANTHER" id="PTHR11530:SF11">
    <property type="entry name" value="D-ASPARTATE OXIDASE"/>
    <property type="match status" value="1"/>
</dbReference>
<evidence type="ECO:0000259" key="8">
    <source>
        <dbReference type="Pfam" id="PF01266"/>
    </source>
</evidence>
<evidence type="ECO:0000256" key="5">
    <source>
        <dbReference type="ARBA" id="ARBA00022827"/>
    </source>
</evidence>
<dbReference type="GO" id="GO:0005782">
    <property type="term" value="C:peroxisomal matrix"/>
    <property type="evidence" value="ECO:0007669"/>
    <property type="project" value="UniProtKB-SubCell"/>
</dbReference>
<dbReference type="OrthoDB" id="2015447at2759"/>
<feature type="binding site" evidence="7">
    <location>
        <position position="183"/>
    </location>
    <ligand>
        <name>FAD</name>
        <dbReference type="ChEBI" id="CHEBI:57692"/>
    </ligand>
</feature>
<dbReference type="GO" id="GO:0003884">
    <property type="term" value="F:D-amino-acid oxidase activity"/>
    <property type="evidence" value="ECO:0007669"/>
    <property type="project" value="InterPro"/>
</dbReference>
<evidence type="ECO:0000256" key="4">
    <source>
        <dbReference type="ARBA" id="ARBA00022630"/>
    </source>
</evidence>
<dbReference type="Proteomes" id="UP001154114">
    <property type="component" value="Chromosome 16"/>
</dbReference>
<reference evidence="9" key="1">
    <citation type="submission" date="2021-12" db="EMBL/GenBank/DDBJ databases">
        <authorList>
            <person name="King R."/>
        </authorList>
    </citation>
    <scope>NUCLEOTIDE SEQUENCE</scope>
</reference>
<evidence type="ECO:0000256" key="1">
    <source>
        <dbReference type="ARBA" id="ARBA00001974"/>
    </source>
</evidence>
<keyword evidence="4" id="KW-0285">Flavoprotein</keyword>
<dbReference type="Gene3D" id="3.40.50.720">
    <property type="entry name" value="NAD(P)-binding Rossmann-like Domain"/>
    <property type="match status" value="1"/>
</dbReference>
<evidence type="ECO:0000256" key="2">
    <source>
        <dbReference type="ARBA" id="ARBA00004253"/>
    </source>
</evidence>
<keyword evidence="10" id="KW-1185">Reference proteome</keyword>
<evidence type="ECO:0000256" key="3">
    <source>
        <dbReference type="ARBA" id="ARBA00006730"/>
    </source>
</evidence>
<feature type="binding site" evidence="7">
    <location>
        <position position="303"/>
    </location>
    <ligand>
        <name>D-dopa</name>
        <dbReference type="ChEBI" id="CHEBI:149689"/>
    </ligand>
</feature>
<accession>A0A9P0FV23</accession>
<keyword evidence="5 7" id="KW-0274">FAD</keyword>